<accession>A0ABP3PMH1</accession>
<evidence type="ECO:0000256" key="2">
    <source>
        <dbReference type="ARBA" id="ARBA00007069"/>
    </source>
</evidence>
<organism evidence="10 11">
    <name type="scientific">Craurococcus roseus</name>
    <dbReference type="NCBI Taxonomy" id="77585"/>
    <lineage>
        <taxon>Bacteria</taxon>
        <taxon>Pseudomonadati</taxon>
        <taxon>Pseudomonadota</taxon>
        <taxon>Alphaproteobacteria</taxon>
        <taxon>Acetobacterales</taxon>
        <taxon>Acetobacteraceae</taxon>
        <taxon>Craurococcus</taxon>
    </lineage>
</organism>
<evidence type="ECO:0000313" key="10">
    <source>
        <dbReference type="EMBL" id="GAA0568793.1"/>
    </source>
</evidence>
<comment type="caution">
    <text evidence="10">The sequence shown here is derived from an EMBL/GenBank/DDBJ whole genome shotgun (WGS) entry which is preliminary data.</text>
</comment>
<dbReference type="SUPFAM" id="SSF161098">
    <property type="entry name" value="MetI-like"/>
    <property type="match status" value="1"/>
</dbReference>
<dbReference type="RefSeq" id="WP_343893437.1">
    <property type="nucleotide sequence ID" value="NZ_BAAAFZ010000006.1"/>
</dbReference>
<dbReference type="EMBL" id="BAAAFZ010000006">
    <property type="protein sequence ID" value="GAA0568793.1"/>
    <property type="molecule type" value="Genomic_DNA"/>
</dbReference>
<keyword evidence="7 8" id="KW-0472">Membrane</keyword>
<protein>
    <submittedName>
        <fullName evidence="10">ABC transporter permease subunit</fullName>
    </submittedName>
</protein>
<evidence type="ECO:0000259" key="9">
    <source>
        <dbReference type="PROSITE" id="PS50928"/>
    </source>
</evidence>
<dbReference type="InterPro" id="IPR035906">
    <property type="entry name" value="MetI-like_sf"/>
</dbReference>
<dbReference type="PANTHER" id="PTHR43848:SF2">
    <property type="entry name" value="PUTRESCINE TRANSPORT SYSTEM PERMEASE PROTEIN POTI"/>
    <property type="match status" value="1"/>
</dbReference>
<feature type="domain" description="ABC transmembrane type-1" evidence="9">
    <location>
        <begin position="63"/>
        <end position="262"/>
    </location>
</feature>
<dbReference type="Gene3D" id="1.10.3720.10">
    <property type="entry name" value="MetI-like"/>
    <property type="match status" value="1"/>
</dbReference>
<dbReference type="Proteomes" id="UP001501588">
    <property type="component" value="Unassembled WGS sequence"/>
</dbReference>
<feature type="transmembrane region" description="Helical" evidence="8">
    <location>
        <begin position="244"/>
        <end position="265"/>
    </location>
</feature>
<reference evidence="11" key="1">
    <citation type="journal article" date="2019" name="Int. J. Syst. Evol. Microbiol.">
        <title>The Global Catalogue of Microorganisms (GCM) 10K type strain sequencing project: providing services to taxonomists for standard genome sequencing and annotation.</title>
        <authorList>
            <consortium name="The Broad Institute Genomics Platform"/>
            <consortium name="The Broad Institute Genome Sequencing Center for Infectious Disease"/>
            <person name="Wu L."/>
            <person name="Ma J."/>
        </authorList>
    </citation>
    <scope>NUCLEOTIDE SEQUENCE [LARGE SCALE GENOMIC DNA]</scope>
    <source>
        <strain evidence="11">JCM 9933</strain>
    </source>
</reference>
<feature type="transmembrane region" description="Helical" evidence="8">
    <location>
        <begin position="100"/>
        <end position="123"/>
    </location>
</feature>
<keyword evidence="5 8" id="KW-0812">Transmembrane</keyword>
<dbReference type="PROSITE" id="PS50928">
    <property type="entry name" value="ABC_TM1"/>
    <property type="match status" value="1"/>
</dbReference>
<dbReference type="PANTHER" id="PTHR43848">
    <property type="entry name" value="PUTRESCINE TRANSPORT SYSTEM PERMEASE PROTEIN POTI"/>
    <property type="match status" value="1"/>
</dbReference>
<evidence type="ECO:0000313" key="11">
    <source>
        <dbReference type="Proteomes" id="UP001501588"/>
    </source>
</evidence>
<evidence type="ECO:0000256" key="4">
    <source>
        <dbReference type="ARBA" id="ARBA00022475"/>
    </source>
</evidence>
<feature type="transmembrane region" description="Helical" evidence="8">
    <location>
        <begin position="69"/>
        <end position="88"/>
    </location>
</feature>
<dbReference type="InterPro" id="IPR051789">
    <property type="entry name" value="Bact_Polyamine_Transport"/>
</dbReference>
<evidence type="ECO:0000256" key="5">
    <source>
        <dbReference type="ARBA" id="ARBA00022692"/>
    </source>
</evidence>
<keyword evidence="11" id="KW-1185">Reference proteome</keyword>
<keyword evidence="3 8" id="KW-0813">Transport</keyword>
<sequence>MKAGRRFSSGRWGLALGLGFLWAPILLLAVYAFSADRIPFQWGGFSLRWFRSLAANERMLEAAWLSVRVAAGAATLAVLLGGMAGWALARFGRFRGRALFGALAGAPLVLPEVVTGLSLLLLFVSAQAALEAFFGWQADRGAFTVLLAHATLGLAYAAVLVQARLATLDRSLEEAAADLGAGPFTVFRTVTLPLIAPALAAAWLLAFTLSLDDVVLASFVSGPAGTTLPMLVFSALRVGVTPEVNAIGVLFLLLAGLAAAGWWALLGRHAGRAPGA</sequence>
<proteinExistence type="inferred from homology"/>
<evidence type="ECO:0000256" key="6">
    <source>
        <dbReference type="ARBA" id="ARBA00022989"/>
    </source>
</evidence>
<gene>
    <name evidence="10" type="ORF">GCM10009416_03800</name>
</gene>
<evidence type="ECO:0000256" key="3">
    <source>
        <dbReference type="ARBA" id="ARBA00022448"/>
    </source>
</evidence>
<comment type="subcellular location">
    <subcellularLocation>
        <location evidence="1 8">Cell membrane</location>
        <topology evidence="1 8">Multi-pass membrane protein</topology>
    </subcellularLocation>
</comment>
<feature type="transmembrane region" description="Helical" evidence="8">
    <location>
        <begin position="143"/>
        <end position="165"/>
    </location>
</feature>
<keyword evidence="6 8" id="KW-1133">Transmembrane helix</keyword>
<feature type="transmembrane region" description="Helical" evidence="8">
    <location>
        <begin position="186"/>
        <end position="208"/>
    </location>
</feature>
<dbReference type="InterPro" id="IPR000515">
    <property type="entry name" value="MetI-like"/>
</dbReference>
<dbReference type="Pfam" id="PF00528">
    <property type="entry name" value="BPD_transp_1"/>
    <property type="match status" value="1"/>
</dbReference>
<keyword evidence="4" id="KW-1003">Cell membrane</keyword>
<dbReference type="CDD" id="cd06261">
    <property type="entry name" value="TM_PBP2"/>
    <property type="match status" value="1"/>
</dbReference>
<feature type="transmembrane region" description="Helical" evidence="8">
    <location>
        <begin position="214"/>
        <end position="232"/>
    </location>
</feature>
<feature type="transmembrane region" description="Helical" evidence="8">
    <location>
        <begin position="12"/>
        <end position="33"/>
    </location>
</feature>
<name>A0ABP3PMH1_9PROT</name>
<evidence type="ECO:0000256" key="8">
    <source>
        <dbReference type="RuleBase" id="RU363032"/>
    </source>
</evidence>
<evidence type="ECO:0000256" key="7">
    <source>
        <dbReference type="ARBA" id="ARBA00023136"/>
    </source>
</evidence>
<comment type="similarity">
    <text evidence="2">Belongs to the binding-protein-dependent transport system permease family. CysTW subfamily.</text>
</comment>
<evidence type="ECO:0000256" key="1">
    <source>
        <dbReference type="ARBA" id="ARBA00004651"/>
    </source>
</evidence>